<dbReference type="RefSeq" id="WP_162085051.1">
    <property type="nucleotide sequence ID" value="NZ_AP021881.1"/>
</dbReference>
<dbReference type="KEGG" id="sniv:SFSGTM_19570"/>
<keyword evidence="4" id="KW-0175">Coiled coil</keyword>
<evidence type="ECO:0000313" key="7">
    <source>
        <dbReference type="Proteomes" id="UP000463939"/>
    </source>
</evidence>
<evidence type="ECO:0000256" key="5">
    <source>
        <dbReference type="SAM" id="MobiDB-lite"/>
    </source>
</evidence>
<evidence type="ECO:0000256" key="3">
    <source>
        <dbReference type="ARBA" id="ARBA00022795"/>
    </source>
</evidence>
<dbReference type="EMBL" id="AP021881">
    <property type="protein sequence ID" value="BBP01249.1"/>
    <property type="molecule type" value="Genomic_DNA"/>
</dbReference>
<feature type="coiled-coil region" evidence="4">
    <location>
        <begin position="12"/>
        <end position="61"/>
    </location>
</feature>
<reference evidence="7" key="1">
    <citation type="submission" date="2019-11" db="EMBL/GenBank/DDBJ databases">
        <title>Isolation and characterization of a novel species in the genus Sulfuriferula.</title>
        <authorList>
            <person name="Mochizuki J."/>
            <person name="Kojima H."/>
            <person name="Fukui M."/>
        </authorList>
    </citation>
    <scope>NUCLEOTIDE SEQUENCE [LARGE SCALE GENOMIC DNA]</scope>
    <source>
        <strain evidence="7">SGTM</strain>
    </source>
</reference>
<evidence type="ECO:0000256" key="4">
    <source>
        <dbReference type="SAM" id="Coils"/>
    </source>
</evidence>
<comment type="function">
    <text evidence="1">Required for the efficient initiation of filament assembly.</text>
</comment>
<protein>
    <recommendedName>
        <fullName evidence="8">Flagellar biosynthesis protein FlgN</fullName>
    </recommendedName>
</protein>
<dbReference type="AlphaFoldDB" id="A0A809RH93"/>
<evidence type="ECO:0000256" key="2">
    <source>
        <dbReference type="ARBA" id="ARBA00007703"/>
    </source>
</evidence>
<gene>
    <name evidence="6" type="ORF">SFSGTM_19570</name>
</gene>
<dbReference type="InterPro" id="IPR007809">
    <property type="entry name" value="FlgN-like"/>
</dbReference>
<evidence type="ECO:0000256" key="1">
    <source>
        <dbReference type="ARBA" id="ARBA00002397"/>
    </source>
</evidence>
<evidence type="ECO:0000313" key="6">
    <source>
        <dbReference type="EMBL" id="BBP01249.1"/>
    </source>
</evidence>
<accession>A0A809RH93</accession>
<proteinExistence type="inferred from homology"/>
<dbReference type="InterPro" id="IPR036679">
    <property type="entry name" value="FlgN-like_sf"/>
</dbReference>
<evidence type="ECO:0008006" key="8">
    <source>
        <dbReference type="Google" id="ProtNLM"/>
    </source>
</evidence>
<feature type="compositionally biased region" description="Polar residues" evidence="5">
    <location>
        <begin position="133"/>
        <end position="150"/>
    </location>
</feature>
<dbReference type="GO" id="GO:0044780">
    <property type="term" value="P:bacterial-type flagellum assembly"/>
    <property type="evidence" value="ECO:0007669"/>
    <property type="project" value="InterPro"/>
</dbReference>
<feature type="region of interest" description="Disordered" evidence="5">
    <location>
        <begin position="133"/>
        <end position="157"/>
    </location>
</feature>
<organism evidence="6 7">
    <name type="scientific">Sulfuriferula nivalis</name>
    <dbReference type="NCBI Taxonomy" id="2675298"/>
    <lineage>
        <taxon>Bacteria</taxon>
        <taxon>Pseudomonadati</taxon>
        <taxon>Pseudomonadota</taxon>
        <taxon>Betaproteobacteria</taxon>
        <taxon>Nitrosomonadales</taxon>
        <taxon>Sulfuricellaceae</taxon>
        <taxon>Sulfuriferula</taxon>
    </lineage>
</organism>
<name>A0A809RH93_9PROT</name>
<dbReference type="Proteomes" id="UP000463939">
    <property type="component" value="Chromosome"/>
</dbReference>
<dbReference type="Gene3D" id="1.20.58.300">
    <property type="entry name" value="FlgN-like"/>
    <property type="match status" value="1"/>
</dbReference>
<keyword evidence="7" id="KW-1185">Reference proteome</keyword>
<sequence>MSTIGTKLLANLNHEQQAIDQLVELIKHEQETLVAANIEAIDSITKQKANLIAKLADQANKRHLILAAANYQADDTGMQTWIEQNNAREVNEAWQALIQQVKTAKLLNQTNSLLVNTHLARTQNALNILHGSNKSGSVYGPNGQTSSSTKARPIVSG</sequence>
<dbReference type="Pfam" id="PF05130">
    <property type="entry name" value="FlgN"/>
    <property type="match status" value="1"/>
</dbReference>
<comment type="similarity">
    <text evidence="2">Belongs to the FlgN family.</text>
</comment>
<keyword evidence="3" id="KW-1005">Bacterial flagellum biogenesis</keyword>
<dbReference type="SUPFAM" id="SSF140566">
    <property type="entry name" value="FlgN-like"/>
    <property type="match status" value="1"/>
</dbReference>